<proteinExistence type="predicted"/>
<evidence type="ECO:0000313" key="2">
    <source>
        <dbReference type="EMBL" id="KAK2562351.1"/>
    </source>
</evidence>
<feature type="compositionally biased region" description="Polar residues" evidence="1">
    <location>
        <begin position="295"/>
        <end position="309"/>
    </location>
</feature>
<name>A0AAD9V5T9_ACRCE</name>
<sequence length="407" mass="43060">MDELPASGAETGTDRLGIQSEKTTKKLLRKLSPHKGARGDLHKASPQKNERGQKKNAVQPSHEQVAAMQNPESLQPSDAEVLNNLQNYNKHYINNEMAAETALLADNGIDDDSALKISNMVALPHGMPKGANAFIKAKISNSEHAEEDESADHSRTPSSPSGYDPNAYLYDANSWPEYAIHDSDYSNFNTVEMNNMNGENTDMPPMYSQPPQVGPQNTGKEGGTENPASQGLPQNNQADATSNDNEKIATGVPLMHSPNDAKNTENSSGGKPAADSEAKGASQAQTTAKPAAGVSQDTPQKNEKNSPVSSDPAIKTQEKQEDNGSAGKLEASVVKAAASLPPKAIASLVKSLVGSRKAAAAASGRGQVQKYIAGTISQSPVPENFKPASELTQSPTLLHKVAKPKKN</sequence>
<comment type="caution">
    <text evidence="2">The sequence shown here is derived from an EMBL/GenBank/DDBJ whole genome shotgun (WGS) entry which is preliminary data.</text>
</comment>
<feature type="region of interest" description="Disordered" evidence="1">
    <location>
        <begin position="1"/>
        <end position="76"/>
    </location>
</feature>
<evidence type="ECO:0000256" key="1">
    <source>
        <dbReference type="SAM" id="MobiDB-lite"/>
    </source>
</evidence>
<reference evidence="2" key="1">
    <citation type="journal article" date="2023" name="G3 (Bethesda)">
        <title>Whole genome assembly and annotation of the endangered Caribbean coral Acropora cervicornis.</title>
        <authorList>
            <person name="Selwyn J.D."/>
            <person name="Vollmer S.V."/>
        </authorList>
    </citation>
    <scope>NUCLEOTIDE SEQUENCE</scope>
    <source>
        <strain evidence="2">K2</strain>
    </source>
</reference>
<reference evidence="2" key="2">
    <citation type="journal article" date="2023" name="Science">
        <title>Genomic signatures of disease resistance in endangered staghorn corals.</title>
        <authorList>
            <person name="Vollmer S.V."/>
            <person name="Selwyn J.D."/>
            <person name="Despard B.A."/>
            <person name="Roesel C.L."/>
        </authorList>
    </citation>
    <scope>NUCLEOTIDE SEQUENCE</scope>
    <source>
        <strain evidence="2">K2</strain>
    </source>
</reference>
<feature type="region of interest" description="Disordered" evidence="1">
    <location>
        <begin position="141"/>
        <end position="165"/>
    </location>
</feature>
<feature type="compositionally biased region" description="Polar residues" evidence="1">
    <location>
        <begin position="191"/>
        <end position="200"/>
    </location>
</feature>
<dbReference type="AlphaFoldDB" id="A0AAD9V5T9"/>
<organism evidence="2 3">
    <name type="scientific">Acropora cervicornis</name>
    <name type="common">Staghorn coral</name>
    <dbReference type="NCBI Taxonomy" id="6130"/>
    <lineage>
        <taxon>Eukaryota</taxon>
        <taxon>Metazoa</taxon>
        <taxon>Cnidaria</taxon>
        <taxon>Anthozoa</taxon>
        <taxon>Hexacorallia</taxon>
        <taxon>Scleractinia</taxon>
        <taxon>Astrocoeniina</taxon>
        <taxon>Acroporidae</taxon>
        <taxon>Acropora</taxon>
    </lineage>
</organism>
<feature type="compositionally biased region" description="Basic and acidic residues" evidence="1">
    <location>
        <begin position="37"/>
        <end position="53"/>
    </location>
</feature>
<feature type="compositionally biased region" description="Polar residues" evidence="1">
    <location>
        <begin position="260"/>
        <end position="269"/>
    </location>
</feature>
<feature type="region of interest" description="Disordered" evidence="1">
    <location>
        <begin position="191"/>
        <end position="327"/>
    </location>
</feature>
<feature type="compositionally biased region" description="Basic residues" evidence="1">
    <location>
        <begin position="25"/>
        <end position="36"/>
    </location>
</feature>
<feature type="compositionally biased region" description="Polar residues" evidence="1">
    <location>
        <begin position="226"/>
        <end position="243"/>
    </location>
</feature>
<keyword evidence="3" id="KW-1185">Reference proteome</keyword>
<dbReference type="EMBL" id="JARQWQ010000029">
    <property type="protein sequence ID" value="KAK2562351.1"/>
    <property type="molecule type" value="Genomic_DNA"/>
</dbReference>
<evidence type="ECO:0000313" key="3">
    <source>
        <dbReference type="Proteomes" id="UP001249851"/>
    </source>
</evidence>
<protein>
    <submittedName>
        <fullName evidence="2">Uncharacterized protein</fullName>
    </submittedName>
</protein>
<feature type="compositionally biased region" description="Polar residues" evidence="1">
    <location>
        <begin position="209"/>
        <end position="219"/>
    </location>
</feature>
<gene>
    <name evidence="2" type="ORF">P5673_014632</name>
</gene>
<accession>A0AAD9V5T9</accession>
<dbReference type="Proteomes" id="UP001249851">
    <property type="component" value="Unassembled WGS sequence"/>
</dbReference>